<sequence>MVVINFPGDFEYDKLLPPNNNPLAWGWQDYTDFECQKSKNQAKAQELLDLMTEVSTDAWNAGWMNGTEFRLWEAALGKCGEWGHIQISQETGEKLKNLSDLCGGWWIYHRGERFLSLEEWEKLAVYAKSLDAKEREAVRFQNTDSLHNHL</sequence>
<dbReference type="RefSeq" id="WP_198128460.1">
    <property type="nucleotide sequence ID" value="NZ_JAECZC010000102.1"/>
</dbReference>
<name>A0A8J7HVQ2_9NOST</name>
<organism evidence="1 2">
    <name type="scientific">Amazonocrinis nigriterrae CENA67</name>
    <dbReference type="NCBI Taxonomy" id="2794033"/>
    <lineage>
        <taxon>Bacteria</taxon>
        <taxon>Bacillati</taxon>
        <taxon>Cyanobacteriota</taxon>
        <taxon>Cyanophyceae</taxon>
        <taxon>Nostocales</taxon>
        <taxon>Nostocaceae</taxon>
        <taxon>Amazonocrinis</taxon>
        <taxon>Amazonocrinis nigriterrae</taxon>
    </lineage>
</organism>
<dbReference type="Proteomes" id="UP000632766">
    <property type="component" value="Unassembled WGS sequence"/>
</dbReference>
<dbReference type="AlphaFoldDB" id="A0A8J7HVQ2"/>
<reference evidence="1 2" key="1">
    <citation type="journal article" date="2021" name="Int. J. Syst. Evol. Microbiol.">
        <title>Amazonocrinis nigriterrae gen. nov., sp. nov., Atlanticothrix silvestris gen. nov., sp. nov. and Dendronalium phyllosphericum gen. nov., sp. nov., nostocacean cyanobacteria from Brazilian environments.</title>
        <authorList>
            <person name="Alvarenga D.O."/>
            <person name="Andreote A.P.D."/>
            <person name="Branco L.H.Z."/>
            <person name="Delbaje E."/>
            <person name="Cruz R.B."/>
            <person name="Varani A.M."/>
            <person name="Fiore M.F."/>
        </authorList>
    </citation>
    <scope>NUCLEOTIDE SEQUENCE [LARGE SCALE GENOMIC DNA]</scope>
    <source>
        <strain evidence="1 2">CENA67</strain>
    </source>
</reference>
<comment type="caution">
    <text evidence="1">The sequence shown here is derived from an EMBL/GenBank/DDBJ whole genome shotgun (WGS) entry which is preliminary data.</text>
</comment>
<evidence type="ECO:0000313" key="1">
    <source>
        <dbReference type="EMBL" id="MBH8566726.1"/>
    </source>
</evidence>
<evidence type="ECO:0000313" key="2">
    <source>
        <dbReference type="Proteomes" id="UP000632766"/>
    </source>
</evidence>
<dbReference type="EMBL" id="JAECZC010000102">
    <property type="protein sequence ID" value="MBH8566726.1"/>
    <property type="molecule type" value="Genomic_DNA"/>
</dbReference>
<gene>
    <name evidence="1" type="ORF">I8748_32020</name>
</gene>
<keyword evidence="2" id="KW-1185">Reference proteome</keyword>
<proteinExistence type="predicted"/>
<accession>A0A8J7HVQ2</accession>
<protein>
    <submittedName>
        <fullName evidence="1">Uncharacterized protein</fullName>
    </submittedName>
</protein>